<gene>
    <name evidence="1" type="ORF">EV182_007355</name>
</gene>
<dbReference type="Proteomes" id="UP001145114">
    <property type="component" value="Unassembled WGS sequence"/>
</dbReference>
<keyword evidence="2" id="KW-1185">Reference proteome</keyword>
<evidence type="ECO:0000313" key="1">
    <source>
        <dbReference type="EMBL" id="KAJ1676866.1"/>
    </source>
</evidence>
<organism evidence="1 2">
    <name type="scientific">Spiromyces aspiralis</name>
    <dbReference type="NCBI Taxonomy" id="68401"/>
    <lineage>
        <taxon>Eukaryota</taxon>
        <taxon>Fungi</taxon>
        <taxon>Fungi incertae sedis</taxon>
        <taxon>Zoopagomycota</taxon>
        <taxon>Kickxellomycotina</taxon>
        <taxon>Kickxellomycetes</taxon>
        <taxon>Kickxellales</taxon>
        <taxon>Kickxellaceae</taxon>
        <taxon>Spiromyces</taxon>
    </lineage>
</organism>
<dbReference type="EMBL" id="JAMZIH010003371">
    <property type="protein sequence ID" value="KAJ1676866.1"/>
    <property type="molecule type" value="Genomic_DNA"/>
</dbReference>
<protein>
    <submittedName>
        <fullName evidence="1">Uncharacterized protein</fullName>
    </submittedName>
</protein>
<reference evidence="1" key="1">
    <citation type="submission" date="2022-06" db="EMBL/GenBank/DDBJ databases">
        <title>Phylogenomic reconstructions and comparative analyses of Kickxellomycotina fungi.</title>
        <authorList>
            <person name="Reynolds N.K."/>
            <person name="Stajich J.E."/>
            <person name="Barry K."/>
            <person name="Grigoriev I.V."/>
            <person name="Crous P."/>
            <person name="Smith M.E."/>
        </authorList>
    </citation>
    <scope>NUCLEOTIDE SEQUENCE</scope>
    <source>
        <strain evidence="1">RSA 2271</strain>
    </source>
</reference>
<comment type="caution">
    <text evidence="1">The sequence shown here is derived from an EMBL/GenBank/DDBJ whole genome shotgun (WGS) entry which is preliminary data.</text>
</comment>
<feature type="non-terminal residue" evidence="1">
    <location>
        <position position="126"/>
    </location>
</feature>
<accession>A0ACC1HKK5</accession>
<proteinExistence type="predicted"/>
<name>A0ACC1HKK5_9FUNG</name>
<evidence type="ECO:0000313" key="2">
    <source>
        <dbReference type="Proteomes" id="UP001145114"/>
    </source>
</evidence>
<sequence length="126" mass="14285">MNQKHPKGKPGHKGSKSVPSQKNEHQQDEAKPTENIRFLSVDLDRPVNNDAEPENNDTKPENNDTKPVKDDAKSDEDYAIFEDIISLLYYELANSEKDVATFEEVINFLFNSLANSEKDDTTSDED</sequence>